<feature type="region of interest" description="Disordered" evidence="4">
    <location>
        <begin position="1"/>
        <end position="70"/>
    </location>
</feature>
<keyword evidence="1" id="KW-0677">Repeat</keyword>
<feature type="compositionally biased region" description="Basic and acidic residues" evidence="4">
    <location>
        <begin position="61"/>
        <end position="70"/>
    </location>
</feature>
<feature type="repeat" description="ANK" evidence="3">
    <location>
        <begin position="176"/>
        <end position="208"/>
    </location>
</feature>
<dbReference type="GeneID" id="89949969"/>
<dbReference type="InterPro" id="IPR002110">
    <property type="entry name" value="Ankyrin_rpt"/>
</dbReference>
<protein>
    <submittedName>
        <fullName evidence="5">Uncharacterized protein</fullName>
    </submittedName>
</protein>
<dbReference type="SUPFAM" id="SSF48403">
    <property type="entry name" value="Ankyrin repeat"/>
    <property type="match status" value="2"/>
</dbReference>
<keyword evidence="6" id="KW-1185">Reference proteome</keyword>
<evidence type="ECO:0000256" key="2">
    <source>
        <dbReference type="ARBA" id="ARBA00023043"/>
    </source>
</evidence>
<dbReference type="RefSeq" id="XP_064676778.1">
    <property type="nucleotide sequence ID" value="XM_064825560.1"/>
</dbReference>
<evidence type="ECO:0000313" key="6">
    <source>
        <dbReference type="Proteomes" id="UP001304243"/>
    </source>
</evidence>
<dbReference type="Proteomes" id="UP001304243">
    <property type="component" value="Unassembled WGS sequence"/>
</dbReference>
<dbReference type="Pfam" id="PF00023">
    <property type="entry name" value="Ank"/>
    <property type="match status" value="1"/>
</dbReference>
<dbReference type="PROSITE" id="PS50297">
    <property type="entry name" value="ANK_REP_REGION"/>
    <property type="match status" value="1"/>
</dbReference>
<keyword evidence="2 3" id="KW-0040">ANK repeat</keyword>
<sequence length="453" mass="50754">MTLDLSEYSLSSKSSPRLIATPPSPKTEDPWPVAHHTTSPIALNGDSKRVGYSKSGKTKRHLDDPPPRDVDRVKMHKTNSNNSLNLELLDLYLTSGKPNDVKDNVYGLTLLCWACQCRSLDAVKKIVQQGNVDINQNNNGPHQMTALHTAAAVNFIGGIDYLIRQPNLDLDQQDRAGLTALHYAARSNHHESLKALLEAGARLDVTDSNGNLALHYAIRHQNPSSFIIQLLLRKRERNNPSWTNLIWSAGDGHYSTMEESIAVIRNIQVLHRLAKAGAFIPMEQGGWWEGAYGDKRNELLELCVRWNRFDCLRYLVEVVGITQKVDYECCQRALHSAVQQRKLDLIAYLCKVPRVCPCDSNGYNASLLYAANHGFMEMIPYLLTEDTSSDCIQQALLFAKIIGKRKHLCDIFQHCTANTKYSFEKTAASSVISIDVVGNAISNIFKQIKENND</sequence>
<dbReference type="InterPro" id="IPR036770">
    <property type="entry name" value="Ankyrin_rpt-contain_sf"/>
</dbReference>
<dbReference type="Gene3D" id="1.25.40.20">
    <property type="entry name" value="Ankyrin repeat-containing domain"/>
    <property type="match status" value="3"/>
</dbReference>
<dbReference type="PROSITE" id="PS50088">
    <property type="entry name" value="ANK_REPEAT"/>
    <property type="match status" value="1"/>
</dbReference>
<name>A0AAN7HX49_9FUNG</name>
<comment type="caution">
    <text evidence="5">The sequence shown here is derived from an EMBL/GenBank/DDBJ whole genome shotgun (WGS) entry which is preliminary data.</text>
</comment>
<evidence type="ECO:0000256" key="4">
    <source>
        <dbReference type="SAM" id="MobiDB-lite"/>
    </source>
</evidence>
<dbReference type="PANTHER" id="PTHR24198">
    <property type="entry name" value="ANKYRIN REPEAT AND PROTEIN KINASE DOMAIN-CONTAINING PROTEIN"/>
    <property type="match status" value="1"/>
</dbReference>
<evidence type="ECO:0000313" key="5">
    <source>
        <dbReference type="EMBL" id="KAK4510112.1"/>
    </source>
</evidence>
<dbReference type="AlphaFoldDB" id="A0AAN7HX49"/>
<dbReference type="PANTHER" id="PTHR24198:SF165">
    <property type="entry name" value="ANKYRIN REPEAT-CONTAINING PROTEIN-RELATED"/>
    <property type="match status" value="1"/>
</dbReference>
<dbReference type="SMART" id="SM00248">
    <property type="entry name" value="ANK"/>
    <property type="match status" value="7"/>
</dbReference>
<dbReference type="EMBL" id="JASEJX010000034">
    <property type="protein sequence ID" value="KAK4510112.1"/>
    <property type="molecule type" value="Genomic_DNA"/>
</dbReference>
<accession>A0AAN7HX49</accession>
<proteinExistence type="predicted"/>
<dbReference type="Pfam" id="PF12796">
    <property type="entry name" value="Ank_2"/>
    <property type="match status" value="1"/>
</dbReference>
<evidence type="ECO:0000256" key="3">
    <source>
        <dbReference type="PROSITE-ProRule" id="PRU00023"/>
    </source>
</evidence>
<gene>
    <name evidence="5" type="ORF">ATC70_006283</name>
</gene>
<evidence type="ECO:0000256" key="1">
    <source>
        <dbReference type="ARBA" id="ARBA00022737"/>
    </source>
</evidence>
<organism evidence="5 6">
    <name type="scientific">Mucor velutinosus</name>
    <dbReference type="NCBI Taxonomy" id="708070"/>
    <lineage>
        <taxon>Eukaryota</taxon>
        <taxon>Fungi</taxon>
        <taxon>Fungi incertae sedis</taxon>
        <taxon>Mucoromycota</taxon>
        <taxon>Mucoromycotina</taxon>
        <taxon>Mucoromycetes</taxon>
        <taxon>Mucorales</taxon>
        <taxon>Mucorineae</taxon>
        <taxon>Mucoraceae</taxon>
        <taxon>Mucor</taxon>
    </lineage>
</organism>
<feature type="compositionally biased region" description="Low complexity" evidence="4">
    <location>
        <begin position="1"/>
        <end position="18"/>
    </location>
</feature>
<reference evidence="5 6" key="1">
    <citation type="submission" date="2022-11" db="EMBL/GenBank/DDBJ databases">
        <title>Mucor velutinosus strain NIH1002 WGS.</title>
        <authorList>
            <person name="Subramanian P."/>
            <person name="Mullikin J.C."/>
            <person name="Segre J.A."/>
            <person name="Zelazny A.M."/>
        </authorList>
    </citation>
    <scope>NUCLEOTIDE SEQUENCE [LARGE SCALE GENOMIC DNA]</scope>
    <source>
        <strain evidence="5 6">NIH1002</strain>
    </source>
</reference>